<organism evidence="2 3">
    <name type="scientific">Colletotrichum trifolii</name>
    <dbReference type="NCBI Taxonomy" id="5466"/>
    <lineage>
        <taxon>Eukaryota</taxon>
        <taxon>Fungi</taxon>
        <taxon>Dikarya</taxon>
        <taxon>Ascomycota</taxon>
        <taxon>Pezizomycotina</taxon>
        <taxon>Sordariomycetes</taxon>
        <taxon>Hypocreomycetidae</taxon>
        <taxon>Glomerellales</taxon>
        <taxon>Glomerellaceae</taxon>
        <taxon>Colletotrichum</taxon>
        <taxon>Colletotrichum orbiculare species complex</taxon>
    </lineage>
</organism>
<gene>
    <name evidence="2" type="ORF">CTRI78_v004614</name>
</gene>
<feature type="signal peptide" evidence="1">
    <location>
        <begin position="1"/>
        <end position="23"/>
    </location>
</feature>
<name>A0A4R8RGK6_COLTR</name>
<reference evidence="2 3" key="1">
    <citation type="submission" date="2018-12" db="EMBL/GenBank/DDBJ databases">
        <title>Genome sequence and assembly of Colletotrichum trifolii.</title>
        <authorList>
            <person name="Gan P."/>
            <person name="Shirasu K."/>
        </authorList>
    </citation>
    <scope>NUCLEOTIDE SEQUENCE [LARGE SCALE GENOMIC DNA]</scope>
    <source>
        <strain evidence="2 3">543-2</strain>
    </source>
</reference>
<proteinExistence type="predicted"/>
<dbReference type="Proteomes" id="UP000295703">
    <property type="component" value="Unassembled WGS sequence"/>
</dbReference>
<dbReference type="STRING" id="5466.A0A4R8RGK6"/>
<accession>A0A4R8RGK6</accession>
<dbReference type="EMBL" id="RYZW01000034">
    <property type="protein sequence ID" value="TDZ60850.1"/>
    <property type="molecule type" value="Genomic_DNA"/>
</dbReference>
<keyword evidence="1" id="KW-0732">Signal</keyword>
<evidence type="ECO:0000256" key="1">
    <source>
        <dbReference type="SAM" id="SignalP"/>
    </source>
</evidence>
<dbReference type="AlphaFoldDB" id="A0A4R8RGK6"/>
<evidence type="ECO:0000313" key="2">
    <source>
        <dbReference type="EMBL" id="TDZ60850.1"/>
    </source>
</evidence>
<sequence length="313" mass="36995">MRPALILVILNVAVIVIAEGCHGDNLLRALERFTATSYCSAFLGGATATLSVPEGIPTTYESFSVSSAISPGSYRCHFNPHHERYYHDDYRRGTRHAFTEHIHDLWCSRVVTYMAPRIHRDGRSHFDGGPEGSHSHERLGRRCRLNLGYNGKRELDSWSQYHSQRWWERCHFDIDCVGHINRVQYKSDTDTKDHHERYYRGFNIQQQHDSRADTNSRGFHQHHKRCAFSVDGFWSLNISRFFYEFDHHPQSNFHCDCDDQHHQQSPFNLDDRRRFDPYCKWQRSEHHDQRSGGYIVNFGRRWFSNCNRACVFL</sequence>
<protein>
    <submittedName>
        <fullName evidence="2">Uncharacterized protein</fullName>
    </submittedName>
</protein>
<feature type="chain" id="PRO_5020391308" evidence="1">
    <location>
        <begin position="24"/>
        <end position="313"/>
    </location>
</feature>
<evidence type="ECO:0000313" key="3">
    <source>
        <dbReference type="Proteomes" id="UP000295703"/>
    </source>
</evidence>
<comment type="caution">
    <text evidence="2">The sequence shown here is derived from an EMBL/GenBank/DDBJ whole genome shotgun (WGS) entry which is preliminary data.</text>
</comment>
<keyword evidence="3" id="KW-1185">Reference proteome</keyword>